<dbReference type="AlphaFoldDB" id="A0A9D7F9W5"/>
<comment type="caution">
    <text evidence="1">The sequence shown here is derived from an EMBL/GenBank/DDBJ whole genome shotgun (WGS) entry which is preliminary data.</text>
</comment>
<evidence type="ECO:0000313" key="2">
    <source>
        <dbReference type="Proteomes" id="UP000886602"/>
    </source>
</evidence>
<name>A0A9D7F9W5_9RHOO</name>
<sequence>MIPSVIPAVTDALVGLSEAAVEPLGFVVFDGVGLGEDPSDFVVVGIPDPTSSNLSTAATVEQDWATLGDLSRDESGSLDCIAYAVDGDSDQKAARDRVFAAVAAIGAAVLSDLTLGGVPGLLWSGVRITHYDQSQSDFGAEAQISFQLGFRARI</sequence>
<accession>A0A9D7F9W5</accession>
<dbReference type="Proteomes" id="UP000886602">
    <property type="component" value="Unassembled WGS sequence"/>
</dbReference>
<evidence type="ECO:0000313" key="1">
    <source>
        <dbReference type="EMBL" id="MBK7424854.1"/>
    </source>
</evidence>
<gene>
    <name evidence="1" type="ORF">IPJ48_18230</name>
</gene>
<protein>
    <submittedName>
        <fullName evidence="1">Uncharacterized protein</fullName>
    </submittedName>
</protein>
<reference evidence="1" key="1">
    <citation type="submission" date="2020-10" db="EMBL/GenBank/DDBJ databases">
        <title>Connecting structure to function with the recovery of over 1000 high-quality activated sludge metagenome-assembled genomes encoding full-length rRNA genes using long-read sequencing.</title>
        <authorList>
            <person name="Singleton C.M."/>
            <person name="Petriglieri F."/>
            <person name="Kristensen J.M."/>
            <person name="Kirkegaard R.H."/>
            <person name="Michaelsen T.Y."/>
            <person name="Andersen M.H."/>
            <person name="Karst S.M."/>
            <person name="Dueholm M.S."/>
            <person name="Nielsen P.H."/>
            <person name="Albertsen M."/>
        </authorList>
    </citation>
    <scope>NUCLEOTIDE SEQUENCE</scope>
    <source>
        <strain evidence="1">EsbW_18-Q3-R4-48_MAXAC.044</strain>
    </source>
</reference>
<organism evidence="1 2">
    <name type="scientific">Candidatus Propionivibrio dominans</name>
    <dbReference type="NCBI Taxonomy" id="2954373"/>
    <lineage>
        <taxon>Bacteria</taxon>
        <taxon>Pseudomonadati</taxon>
        <taxon>Pseudomonadota</taxon>
        <taxon>Betaproteobacteria</taxon>
        <taxon>Rhodocyclales</taxon>
        <taxon>Rhodocyclaceae</taxon>
        <taxon>Propionivibrio</taxon>
    </lineage>
</organism>
<proteinExistence type="predicted"/>
<dbReference type="EMBL" id="JADJNC010000056">
    <property type="protein sequence ID" value="MBK7424854.1"/>
    <property type="molecule type" value="Genomic_DNA"/>
</dbReference>